<reference evidence="3" key="1">
    <citation type="submission" date="2019-04" db="EMBL/GenBank/DDBJ databases">
        <title>Friends and foes A comparative genomics studyof 23 Aspergillus species from section Flavi.</title>
        <authorList>
            <consortium name="DOE Joint Genome Institute"/>
            <person name="Kjaerbolling I."/>
            <person name="Vesth T."/>
            <person name="Frisvad J.C."/>
            <person name="Nybo J.L."/>
            <person name="Theobald S."/>
            <person name="Kildgaard S."/>
            <person name="Isbrandt T."/>
            <person name="Kuo A."/>
            <person name="Sato A."/>
            <person name="Lyhne E.K."/>
            <person name="Kogle M.E."/>
            <person name="Wiebenga A."/>
            <person name="Kun R.S."/>
            <person name="Lubbers R.J."/>
            <person name="Makela M.R."/>
            <person name="Barry K."/>
            <person name="Chovatia M."/>
            <person name="Clum A."/>
            <person name="Daum C."/>
            <person name="Haridas S."/>
            <person name="He G."/>
            <person name="LaButti K."/>
            <person name="Lipzen A."/>
            <person name="Mondo S."/>
            <person name="Riley R."/>
            <person name="Salamov A."/>
            <person name="Simmons B.A."/>
            <person name="Magnuson J.K."/>
            <person name="Henrissat B."/>
            <person name="Mortensen U.H."/>
            <person name="Larsen T.O."/>
            <person name="Devries R.P."/>
            <person name="Grigoriev I.V."/>
            <person name="Machida M."/>
            <person name="Baker S.E."/>
            <person name="Andersen M.R."/>
        </authorList>
    </citation>
    <scope>NUCLEOTIDE SEQUENCE [LARGE SCALE GENOMIC DNA]</scope>
    <source>
        <strain evidence="3">CBS 130015</strain>
    </source>
</reference>
<evidence type="ECO:0000256" key="1">
    <source>
        <dbReference type="SAM" id="MobiDB-lite"/>
    </source>
</evidence>
<feature type="region of interest" description="Disordered" evidence="1">
    <location>
        <begin position="1"/>
        <end position="47"/>
    </location>
</feature>
<gene>
    <name evidence="2" type="ORF">BDV41DRAFT_413052</name>
</gene>
<name>A0A5N6WBB9_9EURO</name>
<proteinExistence type="predicted"/>
<protein>
    <submittedName>
        <fullName evidence="2">Uncharacterized protein</fullName>
    </submittedName>
</protein>
<organism evidence="2 3">
    <name type="scientific">Aspergillus transmontanensis</name>
    <dbReference type="NCBI Taxonomy" id="1034304"/>
    <lineage>
        <taxon>Eukaryota</taxon>
        <taxon>Fungi</taxon>
        <taxon>Dikarya</taxon>
        <taxon>Ascomycota</taxon>
        <taxon>Pezizomycotina</taxon>
        <taxon>Eurotiomycetes</taxon>
        <taxon>Eurotiomycetidae</taxon>
        <taxon>Eurotiales</taxon>
        <taxon>Aspergillaceae</taxon>
        <taxon>Aspergillus</taxon>
        <taxon>Aspergillus subgen. Circumdati</taxon>
    </lineage>
</organism>
<feature type="compositionally biased region" description="Polar residues" evidence="1">
    <location>
        <begin position="194"/>
        <end position="209"/>
    </location>
</feature>
<dbReference type="Proteomes" id="UP000325433">
    <property type="component" value="Unassembled WGS sequence"/>
</dbReference>
<keyword evidence="3" id="KW-1185">Reference proteome</keyword>
<sequence>MAPSKLGSKASSKKDGQTRTQMSWNNNNINTVGDNQPSVSSPSAADEADTISSRQLWQVIMRTQQVDLDLNLAEISAAWRKYLPITTQPTLTRLEATQPRPTVFGLEQQLAGFRRHLRAGNTVVLRRGDINAALSAQAAATATANTHAATTASTHTHVFSINSSASGNTTSNASAHAHSYTGIIHGVQGMAGPSNASSHHAMNSGTAGWSSPPPLQIHRAKESQVPAASSGSPLGRAPAPDPPARALELNRIVSSRVVTRSFWSHPPASRIRVSYCDCGSLNCFYCYQQIMAKR</sequence>
<feature type="compositionally biased region" description="Polar residues" evidence="1">
    <location>
        <begin position="18"/>
        <end position="43"/>
    </location>
</feature>
<dbReference type="EMBL" id="ML738298">
    <property type="protein sequence ID" value="KAE8318151.1"/>
    <property type="molecule type" value="Genomic_DNA"/>
</dbReference>
<dbReference type="AlphaFoldDB" id="A0A5N6WBB9"/>
<evidence type="ECO:0000313" key="2">
    <source>
        <dbReference type="EMBL" id="KAE8318151.1"/>
    </source>
</evidence>
<evidence type="ECO:0000313" key="3">
    <source>
        <dbReference type="Proteomes" id="UP000325433"/>
    </source>
</evidence>
<accession>A0A5N6WBB9</accession>
<feature type="region of interest" description="Disordered" evidence="1">
    <location>
        <begin position="191"/>
        <end position="243"/>
    </location>
</feature>